<dbReference type="Gene3D" id="3.40.33.10">
    <property type="entry name" value="CAP"/>
    <property type="match status" value="1"/>
</dbReference>
<dbReference type="InterPro" id="IPR035940">
    <property type="entry name" value="CAP_sf"/>
</dbReference>
<accession>A0A016US82</accession>
<dbReference type="SUPFAM" id="SSF55797">
    <property type="entry name" value="PR-1-like"/>
    <property type="match status" value="1"/>
</dbReference>
<dbReference type="EMBL" id="JARK01001366">
    <property type="protein sequence ID" value="EYC17672.1"/>
    <property type="molecule type" value="Genomic_DNA"/>
</dbReference>
<sequence>MLCFYLFTFAVVSLSTADYRGGERLQAGCNQPKKFSEEKSREFVKKINDHRRLMVEGKQRNGKTGNNLPTGENVAEMSDVGVKATKIVMDVVVHHLISRKLTNMKVRIFLSIPIHFQVQEWSCDLETKAIAALSTTCTESPDAPNGTTGLFYQSIGPERDPVDYWLSEMNETSMELSPQAEAPVKYHGKNQNYCNLVRYDASQIGCAEMKCAEKTSTFCLLDVPPLRNNDVMYYWGRGACPAGSCRPPTYGCNTVTGLCFKPVPTTTTTTTRRPLYCFGIYGCY</sequence>
<keyword evidence="1" id="KW-0732">Signal</keyword>
<dbReference type="Proteomes" id="UP000024635">
    <property type="component" value="Unassembled WGS sequence"/>
</dbReference>
<feature type="signal peptide" evidence="1">
    <location>
        <begin position="1"/>
        <end position="17"/>
    </location>
</feature>
<protein>
    <recommendedName>
        <fullName evidence="4">SCP domain-containing protein</fullName>
    </recommendedName>
</protein>
<name>A0A016US82_9BILA</name>
<evidence type="ECO:0000313" key="3">
    <source>
        <dbReference type="Proteomes" id="UP000024635"/>
    </source>
</evidence>
<dbReference type="AlphaFoldDB" id="A0A016US82"/>
<feature type="chain" id="PRO_5001488610" description="SCP domain-containing protein" evidence="1">
    <location>
        <begin position="18"/>
        <end position="284"/>
    </location>
</feature>
<evidence type="ECO:0000256" key="1">
    <source>
        <dbReference type="SAM" id="SignalP"/>
    </source>
</evidence>
<evidence type="ECO:0008006" key="4">
    <source>
        <dbReference type="Google" id="ProtNLM"/>
    </source>
</evidence>
<gene>
    <name evidence="2" type="primary">Acey_s0030.g2206</name>
    <name evidence="2" type="synonym">ASP-s0030.g2206</name>
    <name evidence="2" type="ORF">Y032_0030g2206</name>
</gene>
<reference evidence="3" key="1">
    <citation type="journal article" date="2015" name="Nat. Genet.">
        <title>The genome and transcriptome of the zoonotic hookworm Ancylostoma ceylanicum identify infection-specific gene families.</title>
        <authorList>
            <person name="Schwarz E.M."/>
            <person name="Hu Y."/>
            <person name="Antoshechkin I."/>
            <person name="Miller M.M."/>
            <person name="Sternberg P.W."/>
            <person name="Aroian R.V."/>
        </authorList>
    </citation>
    <scope>NUCLEOTIDE SEQUENCE</scope>
    <source>
        <strain evidence="3">HY135</strain>
    </source>
</reference>
<comment type="caution">
    <text evidence="2">The sequence shown here is derived from an EMBL/GenBank/DDBJ whole genome shotgun (WGS) entry which is preliminary data.</text>
</comment>
<evidence type="ECO:0000313" key="2">
    <source>
        <dbReference type="EMBL" id="EYC17672.1"/>
    </source>
</evidence>
<proteinExistence type="predicted"/>
<organism evidence="2 3">
    <name type="scientific">Ancylostoma ceylanicum</name>
    <dbReference type="NCBI Taxonomy" id="53326"/>
    <lineage>
        <taxon>Eukaryota</taxon>
        <taxon>Metazoa</taxon>
        <taxon>Ecdysozoa</taxon>
        <taxon>Nematoda</taxon>
        <taxon>Chromadorea</taxon>
        <taxon>Rhabditida</taxon>
        <taxon>Rhabditina</taxon>
        <taxon>Rhabditomorpha</taxon>
        <taxon>Strongyloidea</taxon>
        <taxon>Ancylostomatidae</taxon>
        <taxon>Ancylostomatinae</taxon>
        <taxon>Ancylostoma</taxon>
    </lineage>
</organism>
<keyword evidence="3" id="KW-1185">Reference proteome</keyword>